<accession>A0AAN9BSJ4</accession>
<dbReference type="PROSITE" id="PS51450">
    <property type="entry name" value="LRR"/>
    <property type="match status" value="1"/>
</dbReference>
<dbReference type="InterPro" id="IPR000276">
    <property type="entry name" value="GPCR_Rhodpsn"/>
</dbReference>
<feature type="transmembrane region" description="Helical" evidence="13">
    <location>
        <begin position="851"/>
        <end position="875"/>
    </location>
</feature>
<dbReference type="SMART" id="SM00192">
    <property type="entry name" value="LDLa"/>
    <property type="match status" value="4"/>
</dbReference>
<gene>
    <name evidence="15" type="ORF">V1264_016526</name>
</gene>
<feature type="transmembrane region" description="Helical" evidence="13">
    <location>
        <begin position="723"/>
        <end position="742"/>
    </location>
</feature>
<protein>
    <recommendedName>
        <fullName evidence="14">G-protein coupled receptors family 1 profile domain-containing protein</fullName>
    </recommendedName>
</protein>
<dbReference type="GO" id="GO:0008528">
    <property type="term" value="F:G protein-coupled peptide receptor activity"/>
    <property type="evidence" value="ECO:0007669"/>
    <property type="project" value="TreeGrafter"/>
</dbReference>
<sequence>MSFVNRDFRYRKFIQWQDSTVAYYLDFLLNIYPPQCGVLTVIEDRYLGKKVGLVRLGFCLIALNMWSYTLCQKPMAESGQTMTTTVRPPLPQFTEVARTTLQNRTDSDSFVVCPRGHLVHSFLACDPSSACFAANDISFSSRRESWALPSYSSCDVNMTSLPPSFTCANGADHVPYTFVCDHRQDCLDNSDEDFCVYPPCNVTWQFQCRSHQCVPVTGKCDGNADCHDKTDEDRCETGNIRILRNPAIMPPALVTIDSSGSLMVRMIFSTVTSCPQTYFKCPSIGYCVPVFLRCNGVNDCPEKEDEEDCGAKSSECPGYYRCRGVLDTCLHPDHVCDGWPQCPQLDDEMFCNSTCPAECVCLGRSFVCRQSFEAHSYPEVRFLDAEASGMKPACLTANVLLIHLSLANCDLTDFGNVTLQNLRSLDLNGNRIRAVSDVHLVGLSKLETLFLSANPLTSLFASQPKHGLSASKLTRLDFSNVEIHSFDLRVLSQFPNLQTLNLSGCGINNVTNPARVNLVSKLRVLDVRGCPLYLFPAGMLKPLNRLRTVRSDNYKLCCRANLPDRFLSNRECEAPQDKIASCEDLFKSNVHRVSWYTSTSMSLVGNIAALATRIILNRTSRQSREGGSGQQSVNLFVSSLFVCGCVHAVYMAVISIADAVFQGSYVLKDTTWRGSALCTSAGLLWLLSSELSLLLVCLITIDRVLVLWCPYTSWHFSAKSAKVAVVITWVGSTAAALLPLSSDLKWFQQTPLCSPLLLSVEESRGEAFVFGMFSVFNVALSWVVVLGQMLIYVHLRRHALAFVHAPGKTKELSTSRRVMMLVVCDVILWLVVGHGSHLAASGMYMSDDVVAAAQVMVMPLNWTLKPLLHVLGTLLERRRTDREERMLKILMAKSQL</sequence>
<keyword evidence="7" id="KW-0297">G-protein coupled receptor</keyword>
<evidence type="ECO:0000256" key="9">
    <source>
        <dbReference type="ARBA" id="ARBA00023157"/>
    </source>
</evidence>
<dbReference type="InterPro" id="IPR002172">
    <property type="entry name" value="LDrepeatLR_classA_rpt"/>
</dbReference>
<dbReference type="Gene3D" id="4.10.400.10">
    <property type="entry name" value="Low-density Lipoprotein Receptor"/>
    <property type="match status" value="3"/>
</dbReference>
<dbReference type="Gene3D" id="3.80.10.10">
    <property type="entry name" value="Ribonuclease Inhibitor"/>
    <property type="match status" value="2"/>
</dbReference>
<evidence type="ECO:0000256" key="5">
    <source>
        <dbReference type="ARBA" id="ARBA00022737"/>
    </source>
</evidence>
<dbReference type="Pfam" id="PF13855">
    <property type="entry name" value="LRR_8"/>
    <property type="match status" value="1"/>
</dbReference>
<evidence type="ECO:0000313" key="16">
    <source>
        <dbReference type="Proteomes" id="UP001374579"/>
    </source>
</evidence>
<dbReference type="SUPFAM" id="SSF81321">
    <property type="entry name" value="Family A G protein-coupled receptor-like"/>
    <property type="match status" value="1"/>
</dbReference>
<keyword evidence="16" id="KW-1185">Reference proteome</keyword>
<dbReference type="GO" id="GO:0005886">
    <property type="term" value="C:plasma membrane"/>
    <property type="evidence" value="ECO:0007669"/>
    <property type="project" value="UniProtKB-SubCell"/>
</dbReference>
<dbReference type="SMART" id="SM00365">
    <property type="entry name" value="LRR_SD22"/>
    <property type="match status" value="2"/>
</dbReference>
<evidence type="ECO:0000256" key="12">
    <source>
        <dbReference type="PROSITE-ProRule" id="PRU00124"/>
    </source>
</evidence>
<comment type="caution">
    <text evidence="15">The sequence shown here is derived from an EMBL/GenBank/DDBJ whole genome shotgun (WGS) entry which is preliminary data.</text>
</comment>
<keyword evidence="2" id="KW-1003">Cell membrane</keyword>
<feature type="domain" description="G-protein coupled receptors family 1 profile" evidence="14">
    <location>
        <begin position="605"/>
        <end position="869"/>
    </location>
</feature>
<keyword evidence="9 12" id="KW-1015">Disulfide bond</keyword>
<dbReference type="EMBL" id="JBAMIC010000004">
    <property type="protein sequence ID" value="KAK7108865.1"/>
    <property type="molecule type" value="Genomic_DNA"/>
</dbReference>
<dbReference type="InterPro" id="IPR017452">
    <property type="entry name" value="GPCR_Rhodpsn_7TM"/>
</dbReference>
<dbReference type="Pfam" id="PF00057">
    <property type="entry name" value="Ldl_recept_a"/>
    <property type="match status" value="3"/>
</dbReference>
<evidence type="ECO:0000313" key="15">
    <source>
        <dbReference type="EMBL" id="KAK7108865.1"/>
    </source>
</evidence>
<evidence type="ECO:0000256" key="10">
    <source>
        <dbReference type="ARBA" id="ARBA00023170"/>
    </source>
</evidence>
<evidence type="ECO:0000256" key="1">
    <source>
        <dbReference type="ARBA" id="ARBA00004651"/>
    </source>
</evidence>
<dbReference type="InterPro" id="IPR003591">
    <property type="entry name" value="Leu-rich_rpt_typical-subtyp"/>
</dbReference>
<dbReference type="SMART" id="SM00369">
    <property type="entry name" value="LRR_TYP"/>
    <property type="match status" value="3"/>
</dbReference>
<feature type="transmembrane region" description="Helical" evidence="13">
    <location>
        <begin position="818"/>
        <end position="839"/>
    </location>
</feature>
<dbReference type="SUPFAM" id="SSF52058">
    <property type="entry name" value="L domain-like"/>
    <property type="match status" value="1"/>
</dbReference>
<evidence type="ECO:0000256" key="4">
    <source>
        <dbReference type="ARBA" id="ARBA00022692"/>
    </source>
</evidence>
<feature type="disulfide bond" evidence="12">
    <location>
        <begin position="180"/>
        <end position="195"/>
    </location>
</feature>
<feature type="transmembrane region" description="Helical" evidence="13">
    <location>
        <begin position="636"/>
        <end position="657"/>
    </location>
</feature>
<reference evidence="15 16" key="1">
    <citation type="submission" date="2024-02" db="EMBL/GenBank/DDBJ databases">
        <title>Chromosome-scale genome assembly of the rough periwinkle Littorina saxatilis.</title>
        <authorList>
            <person name="De Jode A."/>
            <person name="Faria R."/>
            <person name="Formenti G."/>
            <person name="Sims Y."/>
            <person name="Smith T.P."/>
            <person name="Tracey A."/>
            <person name="Wood J.M.D."/>
            <person name="Zagrodzka Z.B."/>
            <person name="Johannesson K."/>
            <person name="Butlin R.K."/>
            <person name="Leder E.H."/>
        </authorList>
    </citation>
    <scope>NUCLEOTIDE SEQUENCE [LARGE SCALE GENOMIC DNA]</scope>
    <source>
        <strain evidence="15">Snail1</strain>
        <tissue evidence="15">Muscle</tissue>
    </source>
</reference>
<dbReference type="PANTHER" id="PTHR24372">
    <property type="entry name" value="GLYCOPROTEIN HORMONE RECEPTOR"/>
    <property type="match status" value="1"/>
</dbReference>
<dbReference type="AlphaFoldDB" id="A0AAN9BSJ4"/>
<dbReference type="GO" id="GO:0007189">
    <property type="term" value="P:adenylate cyclase-activating G protein-coupled receptor signaling pathway"/>
    <property type="evidence" value="ECO:0007669"/>
    <property type="project" value="TreeGrafter"/>
</dbReference>
<dbReference type="PRINTS" id="PR00261">
    <property type="entry name" value="LDLRECEPTOR"/>
</dbReference>
<dbReference type="PROSITE" id="PS01209">
    <property type="entry name" value="LDLRA_1"/>
    <property type="match status" value="2"/>
</dbReference>
<keyword evidence="3" id="KW-0433">Leucine-rich repeat</keyword>
<feature type="transmembrane region" description="Helical" evidence="13">
    <location>
        <begin position="595"/>
        <end position="616"/>
    </location>
</feature>
<comment type="subcellular location">
    <subcellularLocation>
        <location evidence="1">Cell membrane</location>
        <topology evidence="1">Multi-pass membrane protein</topology>
    </subcellularLocation>
</comment>
<dbReference type="PROSITE" id="PS50262">
    <property type="entry name" value="G_PROTEIN_RECEP_F1_2"/>
    <property type="match status" value="1"/>
</dbReference>
<proteinExistence type="predicted"/>
<dbReference type="Gene3D" id="1.20.1070.10">
    <property type="entry name" value="Rhodopsin 7-helix transmembrane proteins"/>
    <property type="match status" value="1"/>
</dbReference>
<dbReference type="SUPFAM" id="SSF57424">
    <property type="entry name" value="LDL receptor-like module"/>
    <property type="match status" value="3"/>
</dbReference>
<feature type="transmembrane region" description="Helical" evidence="13">
    <location>
        <begin position="767"/>
        <end position="793"/>
    </location>
</feature>
<feature type="disulfide bond" evidence="12">
    <location>
        <begin position="220"/>
        <end position="235"/>
    </location>
</feature>
<evidence type="ECO:0000256" key="3">
    <source>
        <dbReference type="ARBA" id="ARBA00022614"/>
    </source>
</evidence>
<keyword evidence="4 13" id="KW-0812">Transmembrane</keyword>
<feature type="disulfide bond" evidence="12">
    <location>
        <begin position="208"/>
        <end position="226"/>
    </location>
</feature>
<evidence type="ECO:0000256" key="8">
    <source>
        <dbReference type="ARBA" id="ARBA00023136"/>
    </source>
</evidence>
<dbReference type="InterPro" id="IPR001611">
    <property type="entry name" value="Leu-rich_rpt"/>
</dbReference>
<dbReference type="PROSITE" id="PS50068">
    <property type="entry name" value="LDLRA_2"/>
    <property type="match status" value="4"/>
</dbReference>
<name>A0AAN9BSJ4_9CAEN</name>
<dbReference type="CDD" id="cd00112">
    <property type="entry name" value="LDLa"/>
    <property type="match status" value="3"/>
</dbReference>
<keyword evidence="6 13" id="KW-1133">Transmembrane helix</keyword>
<keyword evidence="8 13" id="KW-0472">Membrane</keyword>
<evidence type="ECO:0000256" key="13">
    <source>
        <dbReference type="SAM" id="Phobius"/>
    </source>
</evidence>
<comment type="caution">
    <text evidence="12">Lacks conserved residue(s) required for the propagation of feature annotation.</text>
</comment>
<keyword evidence="10" id="KW-0675">Receptor</keyword>
<evidence type="ECO:0000256" key="2">
    <source>
        <dbReference type="ARBA" id="ARBA00022475"/>
    </source>
</evidence>
<evidence type="ECO:0000256" key="11">
    <source>
        <dbReference type="ARBA" id="ARBA00023224"/>
    </source>
</evidence>
<dbReference type="InterPro" id="IPR023415">
    <property type="entry name" value="LDLR_class-A_CS"/>
</dbReference>
<keyword evidence="11" id="KW-0807">Transducer</keyword>
<evidence type="ECO:0000259" key="14">
    <source>
        <dbReference type="PROSITE" id="PS50262"/>
    </source>
</evidence>
<evidence type="ECO:0000256" key="7">
    <source>
        <dbReference type="ARBA" id="ARBA00023040"/>
    </source>
</evidence>
<keyword evidence="5" id="KW-0677">Repeat</keyword>
<feature type="disulfide bond" evidence="12">
    <location>
        <begin position="294"/>
        <end position="309"/>
    </location>
</feature>
<dbReference type="InterPro" id="IPR032675">
    <property type="entry name" value="LRR_dom_sf"/>
</dbReference>
<dbReference type="GO" id="GO:0009755">
    <property type="term" value="P:hormone-mediated signaling pathway"/>
    <property type="evidence" value="ECO:0007669"/>
    <property type="project" value="TreeGrafter"/>
</dbReference>
<dbReference type="Proteomes" id="UP001374579">
    <property type="component" value="Unassembled WGS sequence"/>
</dbReference>
<organism evidence="15 16">
    <name type="scientific">Littorina saxatilis</name>
    <dbReference type="NCBI Taxonomy" id="31220"/>
    <lineage>
        <taxon>Eukaryota</taxon>
        <taxon>Metazoa</taxon>
        <taxon>Spiralia</taxon>
        <taxon>Lophotrochozoa</taxon>
        <taxon>Mollusca</taxon>
        <taxon>Gastropoda</taxon>
        <taxon>Caenogastropoda</taxon>
        <taxon>Littorinimorpha</taxon>
        <taxon>Littorinoidea</taxon>
        <taxon>Littorinidae</taxon>
        <taxon>Littorina</taxon>
    </lineage>
</organism>
<dbReference type="PANTHER" id="PTHR24372:SF77">
    <property type="entry name" value="G-PROTEIN COUPLED RECEPTORS FAMILY 1 PROFILE DOMAIN-CONTAINING PROTEIN"/>
    <property type="match status" value="1"/>
</dbReference>
<evidence type="ECO:0000256" key="6">
    <source>
        <dbReference type="ARBA" id="ARBA00022989"/>
    </source>
</evidence>
<feature type="disulfide bond" evidence="12">
    <location>
        <begin position="336"/>
        <end position="351"/>
    </location>
</feature>
<dbReference type="InterPro" id="IPR036055">
    <property type="entry name" value="LDL_receptor-like_sf"/>
</dbReference>
<dbReference type="Pfam" id="PF00001">
    <property type="entry name" value="7tm_1"/>
    <property type="match status" value="1"/>
</dbReference>